<evidence type="ECO:0000256" key="3">
    <source>
        <dbReference type="ARBA" id="ARBA00022692"/>
    </source>
</evidence>
<keyword evidence="8" id="KW-1185">Reference proteome</keyword>
<dbReference type="PANTHER" id="PTHR13353">
    <property type="entry name" value="TRANSMEMBRANE PROTEIN 19"/>
    <property type="match status" value="1"/>
</dbReference>
<dbReference type="Proteomes" id="UP000217199">
    <property type="component" value="Unassembled WGS sequence"/>
</dbReference>
<dbReference type="EMBL" id="NBII01000011">
    <property type="protein sequence ID" value="PAV15065.1"/>
    <property type="molecule type" value="Genomic_DNA"/>
</dbReference>
<evidence type="ECO:0000256" key="5">
    <source>
        <dbReference type="ARBA" id="ARBA00023136"/>
    </source>
</evidence>
<dbReference type="GO" id="GO:0016020">
    <property type="term" value="C:membrane"/>
    <property type="evidence" value="ECO:0007669"/>
    <property type="project" value="UniProtKB-SubCell"/>
</dbReference>
<sequence length="310" mass="32095">MTNIPLIPFFIAVLLAAHGLRKKSLSPSGALGAFIVGFLMMSPRVKSFGVSLIVFYLVGSRATKVGKSIKAKLEDGHQEAGYRSAAQVFCNSASAFVASVIWAGLFTPGSTIGKLIPADLVSQGGNYDPDVLCPLSANLGNGWSRYLLLICLGHFACCLGDTLASELGILAKSPPILITTLRSVPPGTNGGVSLLGTIASLSGGIIMGLTMGVSLAVESSACRSSIVPLITQLVLIGASAGLFGSLLDSFMGATIQCTRYSTSKKLILQDESPATDDKEVKVISGFNLLTNNQVNLVSSIITALVTAQLG</sequence>
<feature type="transmembrane region" description="Helical" evidence="6">
    <location>
        <begin position="229"/>
        <end position="247"/>
    </location>
</feature>
<evidence type="ECO:0000256" key="6">
    <source>
        <dbReference type="SAM" id="Phobius"/>
    </source>
</evidence>
<gene>
    <name evidence="7" type="ORF">PNOK_0961800</name>
</gene>
<dbReference type="InParanoid" id="A0A286U660"/>
<accession>A0A286U660</accession>
<evidence type="ECO:0000313" key="7">
    <source>
        <dbReference type="EMBL" id="PAV15065.1"/>
    </source>
</evidence>
<dbReference type="InterPro" id="IPR002794">
    <property type="entry name" value="DUF92_TMEM19"/>
</dbReference>
<dbReference type="Pfam" id="PF01940">
    <property type="entry name" value="DUF92"/>
    <property type="match status" value="1"/>
</dbReference>
<evidence type="ECO:0000313" key="8">
    <source>
        <dbReference type="Proteomes" id="UP000217199"/>
    </source>
</evidence>
<dbReference type="OrthoDB" id="30881at2759"/>
<comment type="similarity">
    <text evidence="2">Belongs to the TMEM19 family.</text>
</comment>
<reference evidence="7 8" key="1">
    <citation type="journal article" date="2017" name="Mol. Ecol.">
        <title>Comparative and population genomic landscape of Phellinus noxius: A hypervariable fungus causing root rot in trees.</title>
        <authorList>
            <person name="Chung C.L."/>
            <person name="Lee T.J."/>
            <person name="Akiba M."/>
            <person name="Lee H.H."/>
            <person name="Kuo T.H."/>
            <person name="Liu D."/>
            <person name="Ke H.M."/>
            <person name="Yokoi T."/>
            <person name="Roa M.B."/>
            <person name="Lu M.J."/>
            <person name="Chang Y.Y."/>
            <person name="Ann P.J."/>
            <person name="Tsai J.N."/>
            <person name="Chen C.Y."/>
            <person name="Tzean S.S."/>
            <person name="Ota Y."/>
            <person name="Hattori T."/>
            <person name="Sahashi N."/>
            <person name="Liou R.F."/>
            <person name="Kikuchi T."/>
            <person name="Tsai I.J."/>
        </authorList>
    </citation>
    <scope>NUCLEOTIDE SEQUENCE [LARGE SCALE GENOMIC DNA]</scope>
    <source>
        <strain evidence="7 8">FFPRI411160</strain>
    </source>
</reference>
<feature type="transmembrane region" description="Helical" evidence="6">
    <location>
        <begin position="29"/>
        <end position="58"/>
    </location>
</feature>
<dbReference type="PANTHER" id="PTHR13353:SF5">
    <property type="entry name" value="TRANSMEMBRANE PROTEIN 19"/>
    <property type="match status" value="1"/>
</dbReference>
<protein>
    <submittedName>
        <fullName evidence="7">Integral membrane family</fullName>
    </submittedName>
</protein>
<evidence type="ECO:0000256" key="4">
    <source>
        <dbReference type="ARBA" id="ARBA00022989"/>
    </source>
</evidence>
<evidence type="ECO:0000256" key="1">
    <source>
        <dbReference type="ARBA" id="ARBA00004141"/>
    </source>
</evidence>
<keyword evidence="5 6" id="KW-0472">Membrane</keyword>
<feature type="transmembrane region" description="Helical" evidence="6">
    <location>
        <begin position="191"/>
        <end position="217"/>
    </location>
</feature>
<keyword evidence="3 6" id="KW-0812">Transmembrane</keyword>
<comment type="caution">
    <text evidence="7">The sequence shown here is derived from an EMBL/GenBank/DDBJ whole genome shotgun (WGS) entry which is preliminary data.</text>
</comment>
<comment type="subcellular location">
    <subcellularLocation>
        <location evidence="1">Membrane</location>
        <topology evidence="1">Multi-pass membrane protein</topology>
    </subcellularLocation>
</comment>
<dbReference type="STRING" id="2282107.A0A286U660"/>
<organism evidence="7 8">
    <name type="scientific">Pyrrhoderma noxium</name>
    <dbReference type="NCBI Taxonomy" id="2282107"/>
    <lineage>
        <taxon>Eukaryota</taxon>
        <taxon>Fungi</taxon>
        <taxon>Dikarya</taxon>
        <taxon>Basidiomycota</taxon>
        <taxon>Agaricomycotina</taxon>
        <taxon>Agaricomycetes</taxon>
        <taxon>Hymenochaetales</taxon>
        <taxon>Hymenochaetaceae</taxon>
        <taxon>Pyrrhoderma</taxon>
    </lineage>
</organism>
<keyword evidence="4 6" id="KW-1133">Transmembrane helix</keyword>
<proteinExistence type="inferred from homology"/>
<evidence type="ECO:0000256" key="2">
    <source>
        <dbReference type="ARBA" id="ARBA00009012"/>
    </source>
</evidence>
<dbReference type="AlphaFoldDB" id="A0A286U660"/>
<name>A0A286U660_9AGAM</name>